<dbReference type="GO" id="GO:0006412">
    <property type="term" value="P:translation"/>
    <property type="evidence" value="ECO:0007669"/>
    <property type="project" value="InterPro"/>
</dbReference>
<feature type="chain" id="PRO_5044053652" description="30S ribosomal protein S20" evidence="6">
    <location>
        <begin position="19"/>
        <end position="113"/>
    </location>
</feature>
<evidence type="ECO:0000256" key="1">
    <source>
        <dbReference type="ARBA" id="ARBA00007634"/>
    </source>
</evidence>
<dbReference type="KEGG" id="ehx:EMIHUDRAFT_455838"/>
<dbReference type="RefSeq" id="XP_005785873.1">
    <property type="nucleotide sequence ID" value="XM_005785816.1"/>
</dbReference>
<evidence type="ECO:0008006" key="9">
    <source>
        <dbReference type="Google" id="ProtNLM"/>
    </source>
</evidence>
<dbReference type="NCBIfam" id="TIGR00029">
    <property type="entry name" value="S20"/>
    <property type="match status" value="1"/>
</dbReference>
<evidence type="ECO:0000313" key="8">
    <source>
        <dbReference type="Proteomes" id="UP000013827"/>
    </source>
</evidence>
<dbReference type="PANTHER" id="PTHR33398">
    <property type="entry name" value="30S RIBOSOMAL PROTEIN S20"/>
    <property type="match status" value="1"/>
</dbReference>
<proteinExistence type="inferred from homology"/>
<organism evidence="7 8">
    <name type="scientific">Emiliania huxleyi (strain CCMP1516)</name>
    <dbReference type="NCBI Taxonomy" id="280463"/>
    <lineage>
        <taxon>Eukaryota</taxon>
        <taxon>Haptista</taxon>
        <taxon>Haptophyta</taxon>
        <taxon>Prymnesiophyceae</taxon>
        <taxon>Isochrysidales</taxon>
        <taxon>Noelaerhabdaceae</taxon>
        <taxon>Emiliania</taxon>
    </lineage>
</organism>
<keyword evidence="8" id="KW-1185">Reference proteome</keyword>
<evidence type="ECO:0000256" key="6">
    <source>
        <dbReference type="SAM" id="SignalP"/>
    </source>
</evidence>
<name>A0A0D3KCF9_EMIH1</name>
<sequence>MSILRLFVLSALLSCASALPQRTNKRRREYNKMYKSEMKTAIKRVFEAVDGGDYQDASSRLNRAQAIIDKNVKRNILHKNTAARRKSLLTRKVKGLEPGAPAAAAAPAAAPAE</sequence>
<dbReference type="Gene3D" id="1.20.58.110">
    <property type="entry name" value="Ribosomal protein S20"/>
    <property type="match status" value="1"/>
</dbReference>
<keyword evidence="6" id="KW-0732">Signal</keyword>
<dbReference type="GeneID" id="17280104"/>
<protein>
    <recommendedName>
        <fullName evidence="9">30S ribosomal protein S20</fullName>
    </recommendedName>
</protein>
<dbReference type="Proteomes" id="UP000013827">
    <property type="component" value="Unassembled WGS sequence"/>
</dbReference>
<dbReference type="HOGENOM" id="CLU_2138223_0_0_1"/>
<dbReference type="GO" id="GO:0070181">
    <property type="term" value="F:small ribosomal subunit rRNA binding"/>
    <property type="evidence" value="ECO:0007669"/>
    <property type="project" value="TreeGrafter"/>
</dbReference>
<reference evidence="8" key="1">
    <citation type="journal article" date="2013" name="Nature">
        <title>Pan genome of the phytoplankton Emiliania underpins its global distribution.</title>
        <authorList>
            <person name="Read B.A."/>
            <person name="Kegel J."/>
            <person name="Klute M.J."/>
            <person name="Kuo A."/>
            <person name="Lefebvre S.C."/>
            <person name="Maumus F."/>
            <person name="Mayer C."/>
            <person name="Miller J."/>
            <person name="Monier A."/>
            <person name="Salamov A."/>
            <person name="Young J."/>
            <person name="Aguilar M."/>
            <person name="Claverie J.M."/>
            <person name="Frickenhaus S."/>
            <person name="Gonzalez K."/>
            <person name="Herman E.K."/>
            <person name="Lin Y.C."/>
            <person name="Napier J."/>
            <person name="Ogata H."/>
            <person name="Sarno A.F."/>
            <person name="Shmutz J."/>
            <person name="Schroeder D."/>
            <person name="de Vargas C."/>
            <person name="Verret F."/>
            <person name="von Dassow P."/>
            <person name="Valentin K."/>
            <person name="Van de Peer Y."/>
            <person name="Wheeler G."/>
            <person name="Dacks J.B."/>
            <person name="Delwiche C.F."/>
            <person name="Dyhrman S.T."/>
            <person name="Glockner G."/>
            <person name="John U."/>
            <person name="Richards T."/>
            <person name="Worden A.Z."/>
            <person name="Zhang X."/>
            <person name="Grigoriev I.V."/>
            <person name="Allen A.E."/>
            <person name="Bidle K."/>
            <person name="Borodovsky M."/>
            <person name="Bowler C."/>
            <person name="Brownlee C."/>
            <person name="Cock J.M."/>
            <person name="Elias M."/>
            <person name="Gladyshev V.N."/>
            <person name="Groth M."/>
            <person name="Guda C."/>
            <person name="Hadaegh A."/>
            <person name="Iglesias-Rodriguez M.D."/>
            <person name="Jenkins J."/>
            <person name="Jones B.M."/>
            <person name="Lawson T."/>
            <person name="Leese F."/>
            <person name="Lindquist E."/>
            <person name="Lobanov A."/>
            <person name="Lomsadze A."/>
            <person name="Malik S.B."/>
            <person name="Marsh M.E."/>
            <person name="Mackinder L."/>
            <person name="Mock T."/>
            <person name="Mueller-Roeber B."/>
            <person name="Pagarete A."/>
            <person name="Parker M."/>
            <person name="Probert I."/>
            <person name="Quesneville H."/>
            <person name="Raines C."/>
            <person name="Rensing S.A."/>
            <person name="Riano-Pachon D.M."/>
            <person name="Richier S."/>
            <person name="Rokitta S."/>
            <person name="Shiraiwa Y."/>
            <person name="Soanes D.M."/>
            <person name="van der Giezen M."/>
            <person name="Wahlund T.M."/>
            <person name="Williams B."/>
            <person name="Wilson W."/>
            <person name="Wolfe G."/>
            <person name="Wurch L.L."/>
        </authorList>
    </citation>
    <scope>NUCLEOTIDE SEQUENCE</scope>
</reference>
<evidence type="ECO:0000256" key="5">
    <source>
        <dbReference type="ARBA" id="ARBA00023274"/>
    </source>
</evidence>
<comment type="similarity">
    <text evidence="1">Belongs to the bacterial ribosomal protein bS20 family.</text>
</comment>
<evidence type="ECO:0000256" key="2">
    <source>
        <dbReference type="ARBA" id="ARBA00022730"/>
    </source>
</evidence>
<dbReference type="PANTHER" id="PTHR33398:SF1">
    <property type="entry name" value="SMALL RIBOSOMAL SUBUNIT PROTEIN BS20C"/>
    <property type="match status" value="1"/>
</dbReference>
<dbReference type="EnsemblProtists" id="EOD33444">
    <property type="protein sequence ID" value="EOD33444"/>
    <property type="gene ID" value="EMIHUDRAFT_455838"/>
</dbReference>
<feature type="signal peptide" evidence="6">
    <location>
        <begin position="1"/>
        <end position="18"/>
    </location>
</feature>
<dbReference type="Pfam" id="PF01649">
    <property type="entry name" value="Ribosomal_S20p"/>
    <property type="match status" value="1"/>
</dbReference>
<evidence type="ECO:0000256" key="4">
    <source>
        <dbReference type="ARBA" id="ARBA00022980"/>
    </source>
</evidence>
<evidence type="ECO:0000313" key="7">
    <source>
        <dbReference type="EnsemblProtists" id="EOD33444"/>
    </source>
</evidence>
<dbReference type="GeneID" id="17278714"/>
<dbReference type="KEGG" id="ehx:EMIHUDRAFT_455468"/>
<dbReference type="RefSeq" id="XP_005787263.1">
    <property type="nucleotide sequence ID" value="XM_005787206.1"/>
</dbReference>
<dbReference type="InterPro" id="IPR036510">
    <property type="entry name" value="Ribosomal_bS20_sf"/>
</dbReference>
<dbReference type="GO" id="GO:0003735">
    <property type="term" value="F:structural constituent of ribosome"/>
    <property type="evidence" value="ECO:0007669"/>
    <property type="project" value="InterPro"/>
</dbReference>
<dbReference type="InterPro" id="IPR002583">
    <property type="entry name" value="Ribosomal_bS20"/>
</dbReference>
<keyword evidence="5" id="KW-0687">Ribonucleoprotein</keyword>
<dbReference type="PaxDb" id="2903-EOD33444"/>
<dbReference type="EnsemblProtists" id="EOD34834">
    <property type="protein sequence ID" value="EOD34834"/>
    <property type="gene ID" value="EMIHUDRAFT_455468"/>
</dbReference>
<dbReference type="SUPFAM" id="SSF46992">
    <property type="entry name" value="Ribosomal protein S20"/>
    <property type="match status" value="1"/>
</dbReference>
<accession>A0A0D3KCF9</accession>
<keyword evidence="3" id="KW-0694">RNA-binding</keyword>
<keyword evidence="2" id="KW-0699">rRNA-binding</keyword>
<dbReference type="HAMAP" id="MF_00500">
    <property type="entry name" value="Ribosomal_bS20"/>
    <property type="match status" value="1"/>
</dbReference>
<evidence type="ECO:0000256" key="3">
    <source>
        <dbReference type="ARBA" id="ARBA00022884"/>
    </source>
</evidence>
<dbReference type="GO" id="GO:0015935">
    <property type="term" value="C:small ribosomal subunit"/>
    <property type="evidence" value="ECO:0007669"/>
    <property type="project" value="TreeGrafter"/>
</dbReference>
<dbReference type="AlphaFoldDB" id="A0A0D3KCF9"/>
<keyword evidence="4" id="KW-0689">Ribosomal protein</keyword>
<reference evidence="7" key="2">
    <citation type="submission" date="2024-10" db="UniProtKB">
        <authorList>
            <consortium name="EnsemblProtists"/>
        </authorList>
    </citation>
    <scope>IDENTIFICATION</scope>
</reference>